<keyword evidence="1" id="KW-1133">Transmembrane helix</keyword>
<evidence type="ECO:0000313" key="3">
    <source>
        <dbReference type="Proteomes" id="UP000024001"/>
    </source>
</evidence>
<comment type="caution">
    <text evidence="2">The sequence shown here is derived from an EMBL/GenBank/DDBJ whole genome shotgun (WGS) entry which is preliminary data.</text>
</comment>
<dbReference type="KEGG" id="moo:BWL13_00635"/>
<evidence type="ECO:0000313" key="2">
    <source>
        <dbReference type="EMBL" id="EZP28072.1"/>
    </source>
</evidence>
<protein>
    <submittedName>
        <fullName evidence="2">Uncharacterized protein</fullName>
    </submittedName>
</protein>
<gene>
    <name evidence="2" type="ORF">BW34_01046</name>
</gene>
<evidence type="ECO:0000256" key="1">
    <source>
        <dbReference type="SAM" id="Phobius"/>
    </source>
</evidence>
<dbReference type="EMBL" id="JFYO01000004">
    <property type="protein sequence ID" value="EZP28072.1"/>
    <property type="molecule type" value="Genomic_DNA"/>
</dbReference>
<organism evidence="2 3">
    <name type="scientific">Microbacterium oleivorans</name>
    <dbReference type="NCBI Taxonomy" id="273677"/>
    <lineage>
        <taxon>Bacteria</taxon>
        <taxon>Bacillati</taxon>
        <taxon>Actinomycetota</taxon>
        <taxon>Actinomycetes</taxon>
        <taxon>Micrococcales</taxon>
        <taxon>Microbacteriaceae</taxon>
        <taxon>Microbacterium</taxon>
    </lineage>
</organism>
<dbReference type="PATRIC" id="fig|273677.3.peg.1028"/>
<keyword evidence="1" id="KW-0812">Transmembrane</keyword>
<dbReference type="AlphaFoldDB" id="A0A031FUW1"/>
<proteinExistence type="predicted"/>
<feature type="transmembrane region" description="Helical" evidence="1">
    <location>
        <begin position="18"/>
        <end position="41"/>
    </location>
</feature>
<keyword evidence="3" id="KW-1185">Reference proteome</keyword>
<reference evidence="2 3" key="1">
    <citation type="submission" date="2014-03" db="EMBL/GenBank/DDBJ databases">
        <title>Draft Genome Sequences of 13 Willow Endophytes.</title>
        <authorList>
            <person name="Gan H.Y."/>
            <person name="Gan H.M."/>
            <person name="Savka M.A."/>
            <person name="Hudson A.O."/>
        </authorList>
    </citation>
    <scope>NUCLEOTIDE SEQUENCE [LARGE SCALE GENOMIC DNA]</scope>
    <source>
        <strain evidence="2 3">RIT293</strain>
    </source>
</reference>
<keyword evidence="1" id="KW-0472">Membrane</keyword>
<name>A0A031FUW1_9MICO</name>
<dbReference type="Proteomes" id="UP000024001">
    <property type="component" value="Unassembled WGS sequence"/>
</dbReference>
<sequence length="74" mass="8129">MRWRARADWLAGMDAAELILALVLAVLVNVVILCFVIEAAVKNALADDRVFQSKVRAPRDASPIQSRRVGGRPT</sequence>
<accession>A0A031FUW1</accession>